<feature type="non-terminal residue" evidence="2">
    <location>
        <position position="355"/>
    </location>
</feature>
<dbReference type="EMBL" id="KV454434">
    <property type="protein sequence ID" value="ODQ78845.1"/>
    <property type="molecule type" value="Genomic_DNA"/>
</dbReference>
<reference evidence="3" key="1">
    <citation type="submission" date="2016-05" db="EMBL/GenBank/DDBJ databases">
        <title>Comparative genomics of biotechnologically important yeasts.</title>
        <authorList>
            <consortium name="DOE Joint Genome Institute"/>
            <person name="Riley R."/>
            <person name="Haridas S."/>
            <person name="Wolfe K.H."/>
            <person name="Lopes M.R."/>
            <person name="Hittinger C.T."/>
            <person name="Goker M."/>
            <person name="Salamov A."/>
            <person name="Wisecaver J."/>
            <person name="Long T.M."/>
            <person name="Aerts A.L."/>
            <person name="Barry K."/>
            <person name="Choi C."/>
            <person name="Clum A."/>
            <person name="Coughlan A.Y."/>
            <person name="Deshpande S."/>
            <person name="Douglass A.P."/>
            <person name="Hanson S.J."/>
            <person name="Klenk H.-P."/>
            <person name="Labutti K."/>
            <person name="Lapidus A."/>
            <person name="Lindquist E."/>
            <person name="Lipzen A."/>
            <person name="Meier-Kolthoff J.P."/>
            <person name="Ohm R.A."/>
            <person name="Otillar R.P."/>
            <person name="Pangilinan J."/>
            <person name="Peng Y."/>
            <person name="Rokas A."/>
            <person name="Rosa C.A."/>
            <person name="Scheuner C."/>
            <person name="Sibirny A.A."/>
            <person name="Slot J.C."/>
            <person name="Stielow J.B."/>
            <person name="Sun H."/>
            <person name="Kurtzman C.P."/>
            <person name="Blackwell M."/>
            <person name="Grigoriev I.V."/>
            <person name="Jeffries T.W."/>
        </authorList>
    </citation>
    <scope>NUCLEOTIDE SEQUENCE [LARGE SCALE GENOMIC DNA]</scope>
    <source>
        <strain evidence="3">NRRL Y-12698</strain>
    </source>
</reference>
<accession>A0A1E3QMD2</accession>
<keyword evidence="3" id="KW-1185">Reference proteome</keyword>
<feature type="region of interest" description="Disordered" evidence="1">
    <location>
        <begin position="333"/>
        <end position="355"/>
    </location>
</feature>
<dbReference type="Proteomes" id="UP000094336">
    <property type="component" value="Unassembled WGS sequence"/>
</dbReference>
<feature type="region of interest" description="Disordered" evidence="1">
    <location>
        <begin position="1"/>
        <end position="48"/>
    </location>
</feature>
<dbReference type="GeneID" id="30147244"/>
<gene>
    <name evidence="2" type="ORF">BABINDRAFT_162522</name>
</gene>
<evidence type="ECO:0000313" key="3">
    <source>
        <dbReference type="Proteomes" id="UP000094336"/>
    </source>
</evidence>
<evidence type="ECO:0000313" key="2">
    <source>
        <dbReference type="EMBL" id="ODQ78845.1"/>
    </source>
</evidence>
<organism evidence="2 3">
    <name type="scientific">Babjeviella inositovora NRRL Y-12698</name>
    <dbReference type="NCBI Taxonomy" id="984486"/>
    <lineage>
        <taxon>Eukaryota</taxon>
        <taxon>Fungi</taxon>
        <taxon>Dikarya</taxon>
        <taxon>Ascomycota</taxon>
        <taxon>Saccharomycotina</taxon>
        <taxon>Pichiomycetes</taxon>
        <taxon>Serinales incertae sedis</taxon>
        <taxon>Babjeviella</taxon>
    </lineage>
</organism>
<dbReference type="RefSeq" id="XP_018984173.1">
    <property type="nucleotide sequence ID" value="XM_019129391.1"/>
</dbReference>
<feature type="region of interest" description="Disordered" evidence="1">
    <location>
        <begin position="219"/>
        <end position="250"/>
    </location>
</feature>
<feature type="compositionally biased region" description="Polar residues" evidence="1">
    <location>
        <begin position="134"/>
        <end position="143"/>
    </location>
</feature>
<dbReference type="AlphaFoldDB" id="A0A1E3QMD2"/>
<name>A0A1E3QMD2_9ASCO</name>
<protein>
    <submittedName>
        <fullName evidence="2">Uncharacterized protein</fullName>
    </submittedName>
</protein>
<evidence type="ECO:0000256" key="1">
    <source>
        <dbReference type="SAM" id="MobiDB-lite"/>
    </source>
</evidence>
<feature type="compositionally biased region" description="Low complexity" evidence="1">
    <location>
        <begin position="22"/>
        <end position="32"/>
    </location>
</feature>
<feature type="compositionally biased region" description="Polar residues" evidence="1">
    <location>
        <begin position="104"/>
        <end position="114"/>
    </location>
</feature>
<feature type="region of interest" description="Disordered" evidence="1">
    <location>
        <begin position="96"/>
        <end position="162"/>
    </location>
</feature>
<sequence>MPTKPDNPITKLREKYSPQKRSLSPSRASSTSGIHKPAQRISPNKSNYKVFAVSPQRVTTANRPKLVLEPLPYSLSPGTHGPEAWPVLKPSMRVSPMRGHRTVDLSSSGFTSDASAPKVRKYSPSRLPVLTRGSPANKSSPGTGKNVKRESSSPAKAPKPEWTSNIDAALLCAKTIVSPGNEPSDETKEREIKLVFESNDDKTGTAGVFDQLNQVKLDQRKTLMAKTPDAKRKRDSPLSSPNGQALSEKKQRILKQAEDILKRQRPKVEFDKEVAYDTTLSTTRLPDVSTGELVPVRVVTVGEYDLILKRLKALERECKRLDHVSGKLVRELHQKGQNEAPAVRPSNAELRKENI</sequence>
<proteinExistence type="predicted"/>